<evidence type="ECO:0000313" key="2">
    <source>
        <dbReference type="Proteomes" id="UP000324194"/>
    </source>
</evidence>
<gene>
    <name evidence="1" type="ORF">AQUSIP_16650</name>
</gene>
<sequence>MQAQKQAFASEVVNIVRDMCKTVFNLQNERDLARIFGITQEQMEAVIGRIIDALPEDLFNPSHQQVAEEMKYVCAREYIFFQVQEKWNDARYQDDLRKFIHIFTRDICKRFAARSKFQASLREEK</sequence>
<protein>
    <submittedName>
        <fullName evidence="1">Uncharacterized protein</fullName>
    </submittedName>
</protein>
<accession>A0A5E4PHG9</accession>
<organism evidence="1 2">
    <name type="scientific">Aquicella siphonis</name>
    <dbReference type="NCBI Taxonomy" id="254247"/>
    <lineage>
        <taxon>Bacteria</taxon>
        <taxon>Pseudomonadati</taxon>
        <taxon>Pseudomonadota</taxon>
        <taxon>Gammaproteobacteria</taxon>
        <taxon>Legionellales</taxon>
        <taxon>Coxiellaceae</taxon>
        <taxon>Aquicella</taxon>
    </lineage>
</organism>
<name>A0A5E4PHG9_9COXI</name>
<dbReference type="EMBL" id="LR699119">
    <property type="protein sequence ID" value="VVC76354.1"/>
    <property type="molecule type" value="Genomic_DNA"/>
</dbReference>
<proteinExistence type="predicted"/>
<reference evidence="1 2" key="1">
    <citation type="submission" date="2019-08" db="EMBL/GenBank/DDBJ databases">
        <authorList>
            <person name="Guy L."/>
        </authorList>
    </citation>
    <scope>NUCLEOTIDE SEQUENCE [LARGE SCALE GENOMIC DNA]</scope>
    <source>
        <strain evidence="1 2">SGT-108</strain>
    </source>
</reference>
<dbReference type="Proteomes" id="UP000324194">
    <property type="component" value="Chromosome 1"/>
</dbReference>
<evidence type="ECO:0000313" key="1">
    <source>
        <dbReference type="EMBL" id="VVC76354.1"/>
    </source>
</evidence>
<dbReference type="AlphaFoldDB" id="A0A5E4PHG9"/>
<keyword evidence="2" id="KW-1185">Reference proteome</keyword>
<dbReference type="KEGG" id="asip:AQUSIP_16650"/>
<dbReference type="RefSeq" id="WP_148339575.1">
    <property type="nucleotide sequence ID" value="NZ_LR699119.1"/>
</dbReference>
<dbReference type="OrthoDB" id="5653832at2"/>